<gene>
    <name evidence="2" type="ORF">GALL_312380</name>
</gene>
<evidence type="ECO:0000259" key="1">
    <source>
        <dbReference type="PROSITE" id="PS50213"/>
    </source>
</evidence>
<feature type="domain" description="FAS1" evidence="1">
    <location>
        <begin position="22"/>
        <end position="150"/>
    </location>
</feature>
<dbReference type="SMART" id="SM00554">
    <property type="entry name" value="FAS1"/>
    <property type="match status" value="1"/>
</dbReference>
<dbReference type="InterPro" id="IPR050904">
    <property type="entry name" value="Adhesion/Biosynth-related"/>
</dbReference>
<dbReference type="SUPFAM" id="SSF82153">
    <property type="entry name" value="FAS1 domain"/>
    <property type="match status" value="1"/>
</dbReference>
<dbReference type="FunFam" id="2.30.180.10:FF:000032">
    <property type="entry name" value="Fasciclin domain-containing protein, putative"/>
    <property type="match status" value="1"/>
</dbReference>
<dbReference type="InterPro" id="IPR036378">
    <property type="entry name" value="FAS1_dom_sf"/>
</dbReference>
<reference evidence="2" key="1">
    <citation type="submission" date="2016-10" db="EMBL/GenBank/DDBJ databases">
        <title>Sequence of Gallionella enrichment culture.</title>
        <authorList>
            <person name="Poehlein A."/>
            <person name="Muehling M."/>
            <person name="Daniel R."/>
        </authorList>
    </citation>
    <scope>NUCLEOTIDE SEQUENCE</scope>
</reference>
<dbReference type="Pfam" id="PF02469">
    <property type="entry name" value="Fasciclin"/>
    <property type="match status" value="1"/>
</dbReference>
<dbReference type="PROSITE" id="PS50213">
    <property type="entry name" value="FAS1"/>
    <property type="match status" value="1"/>
</dbReference>
<dbReference type="Gene3D" id="2.30.180.10">
    <property type="entry name" value="FAS1 domain"/>
    <property type="match status" value="1"/>
</dbReference>
<accession>A0A1J5QUC6</accession>
<comment type="caution">
    <text evidence="2">The sequence shown here is derived from an EMBL/GenBank/DDBJ whole genome shotgun (WGS) entry which is preliminary data.</text>
</comment>
<dbReference type="InterPro" id="IPR000782">
    <property type="entry name" value="FAS1_domain"/>
</dbReference>
<organism evidence="2">
    <name type="scientific">mine drainage metagenome</name>
    <dbReference type="NCBI Taxonomy" id="410659"/>
    <lineage>
        <taxon>unclassified sequences</taxon>
        <taxon>metagenomes</taxon>
        <taxon>ecological metagenomes</taxon>
    </lineage>
</organism>
<dbReference type="EMBL" id="MLJW01000452">
    <property type="protein sequence ID" value="OIQ86906.1"/>
    <property type="molecule type" value="Genomic_DNA"/>
</dbReference>
<proteinExistence type="predicted"/>
<dbReference type="PANTHER" id="PTHR10900:SF77">
    <property type="entry name" value="FI19380P1"/>
    <property type="match status" value="1"/>
</dbReference>
<dbReference type="AlphaFoldDB" id="A0A1J5QUC6"/>
<sequence length="154" mass="16025">MKRKILIAALLATMGVATSAWADNLLEVMDNDGGFKTLLSAIKIAGMQDEFKGAGPLTVFAPTDLAFAAMPKEKLDALFADKAALKKVISLHVVPAKVTKDDVDAGKVKTLEGDDVTLSVVGGIKIDDIPCVGLGINADNGVIHALTGILKPKS</sequence>
<name>A0A1J5QUC6_9ZZZZ</name>
<protein>
    <submittedName>
        <fullName evidence="2">Immunogenic protein MPT70</fullName>
    </submittedName>
</protein>
<dbReference type="PANTHER" id="PTHR10900">
    <property type="entry name" value="PERIOSTIN-RELATED"/>
    <property type="match status" value="1"/>
</dbReference>
<evidence type="ECO:0000313" key="2">
    <source>
        <dbReference type="EMBL" id="OIQ86906.1"/>
    </source>
</evidence>